<protein>
    <submittedName>
        <fullName evidence="1">Enoyl-CoA hydratase</fullName>
    </submittedName>
</protein>
<proteinExistence type="predicted"/>
<sequence length="243" mass="25306">MSMNSSPVDSNGAEQGNGDVHVSTAVISADRPLSADLVASVTAVARRAEDTAPELRHCVVLYIDGARSDEYFAWPGDVAVADVGKWESALRRLEQVPAPIIAVVSGAAYGPAAELLLVADYRIVRAGAVFGLARTGAGVWPAMALYRLAGQAGLGRARELAIHGRTLSAEVAREHGLIDQVITEGGEAAAITAAVGLFGAAVGSELAIRRRLLLDAATTRFEDALGAHLAASDRMLRRTRAAS</sequence>
<organism evidence="1 2">
    <name type="scientific">Nocardia vulneris</name>
    <dbReference type="NCBI Taxonomy" id="1141657"/>
    <lineage>
        <taxon>Bacteria</taxon>
        <taxon>Bacillati</taxon>
        <taxon>Actinomycetota</taxon>
        <taxon>Actinomycetes</taxon>
        <taxon>Mycobacteriales</taxon>
        <taxon>Nocardiaceae</taxon>
        <taxon>Nocardia</taxon>
    </lineage>
</organism>
<keyword evidence="2" id="KW-1185">Reference proteome</keyword>
<dbReference type="InterPro" id="IPR029045">
    <property type="entry name" value="ClpP/crotonase-like_dom_sf"/>
</dbReference>
<dbReference type="Proteomes" id="UP000031364">
    <property type="component" value="Unassembled WGS sequence"/>
</dbReference>
<evidence type="ECO:0000313" key="2">
    <source>
        <dbReference type="Proteomes" id="UP000031364"/>
    </source>
</evidence>
<dbReference type="Pfam" id="PF00378">
    <property type="entry name" value="ECH_1"/>
    <property type="match status" value="1"/>
</dbReference>
<name>A0ABR4Z8L0_9NOCA</name>
<accession>A0ABR4Z8L0</accession>
<dbReference type="InterPro" id="IPR053545">
    <property type="entry name" value="Enoyl-CoA_hydratase-like"/>
</dbReference>
<comment type="caution">
    <text evidence="1">The sequence shown here is derived from an EMBL/GenBank/DDBJ whole genome shotgun (WGS) entry which is preliminary data.</text>
</comment>
<dbReference type="Gene3D" id="3.90.226.10">
    <property type="entry name" value="2-enoyl-CoA Hydratase, Chain A, domain 1"/>
    <property type="match status" value="1"/>
</dbReference>
<dbReference type="PANTHER" id="PTHR11941">
    <property type="entry name" value="ENOYL-COA HYDRATASE-RELATED"/>
    <property type="match status" value="1"/>
</dbReference>
<dbReference type="PANTHER" id="PTHR11941:SF54">
    <property type="entry name" value="ENOYL-COA HYDRATASE, MITOCHONDRIAL"/>
    <property type="match status" value="1"/>
</dbReference>
<dbReference type="NCBIfam" id="NF042431">
    <property type="entry name" value="EnCoAhydt_DpgB"/>
    <property type="match status" value="1"/>
</dbReference>
<dbReference type="CDD" id="cd06558">
    <property type="entry name" value="crotonase-like"/>
    <property type="match status" value="1"/>
</dbReference>
<evidence type="ECO:0000313" key="1">
    <source>
        <dbReference type="EMBL" id="KIA61644.1"/>
    </source>
</evidence>
<reference evidence="1 2" key="1">
    <citation type="journal article" date="2014" name="Int. J. Syst. Evol. Microbiol.">
        <title>Nocardia vulneris sp. nov., isolated from wounds of human patients in North America.</title>
        <authorList>
            <person name="Lasker B.A."/>
            <person name="Bell M."/>
            <person name="Klenk H.P."/>
            <person name="Sproer C."/>
            <person name="Schumann C."/>
            <person name="Schumann P."/>
            <person name="Brown J.M."/>
        </authorList>
    </citation>
    <scope>NUCLEOTIDE SEQUENCE [LARGE SCALE GENOMIC DNA]</scope>
    <source>
        <strain evidence="1 2">W9851</strain>
    </source>
</reference>
<dbReference type="EMBL" id="JNFP01000042">
    <property type="protein sequence ID" value="KIA61644.1"/>
    <property type="molecule type" value="Genomic_DNA"/>
</dbReference>
<gene>
    <name evidence="1" type="ORF">FG87_29925</name>
</gene>
<dbReference type="InterPro" id="IPR001753">
    <property type="entry name" value="Enoyl-CoA_hydra/iso"/>
</dbReference>
<dbReference type="SUPFAM" id="SSF52096">
    <property type="entry name" value="ClpP/crotonase"/>
    <property type="match status" value="1"/>
</dbReference>